<dbReference type="EMBL" id="BGPR01023795">
    <property type="protein sequence ID" value="GBN91247.1"/>
    <property type="molecule type" value="Genomic_DNA"/>
</dbReference>
<dbReference type="AlphaFoldDB" id="A0A4Y2SST7"/>
<keyword evidence="2" id="KW-1185">Reference proteome</keyword>
<name>A0A4Y2SST7_ARAVE</name>
<evidence type="ECO:0000313" key="2">
    <source>
        <dbReference type="Proteomes" id="UP000499080"/>
    </source>
</evidence>
<reference evidence="1 2" key="1">
    <citation type="journal article" date="2019" name="Sci. Rep.">
        <title>Orb-weaving spider Araneus ventricosus genome elucidates the spidroin gene catalogue.</title>
        <authorList>
            <person name="Kono N."/>
            <person name="Nakamura H."/>
            <person name="Ohtoshi R."/>
            <person name="Moran D.A.P."/>
            <person name="Shinohara A."/>
            <person name="Yoshida Y."/>
            <person name="Fujiwara M."/>
            <person name="Mori M."/>
            <person name="Tomita M."/>
            <person name="Arakawa K."/>
        </authorList>
    </citation>
    <scope>NUCLEOTIDE SEQUENCE [LARGE SCALE GENOMIC DNA]</scope>
</reference>
<accession>A0A4Y2SST7</accession>
<comment type="caution">
    <text evidence="1">The sequence shown here is derived from an EMBL/GenBank/DDBJ whole genome shotgun (WGS) entry which is preliminary data.</text>
</comment>
<gene>
    <name evidence="1" type="ORF">AVEN_212501_1</name>
</gene>
<proteinExistence type="predicted"/>
<dbReference type="Proteomes" id="UP000499080">
    <property type="component" value="Unassembled WGS sequence"/>
</dbReference>
<protein>
    <submittedName>
        <fullName evidence="1">Uncharacterized protein</fullName>
    </submittedName>
</protein>
<evidence type="ECO:0000313" key="1">
    <source>
        <dbReference type="EMBL" id="GBN91247.1"/>
    </source>
</evidence>
<organism evidence="1 2">
    <name type="scientific">Araneus ventricosus</name>
    <name type="common">Orbweaver spider</name>
    <name type="synonym">Epeira ventricosa</name>
    <dbReference type="NCBI Taxonomy" id="182803"/>
    <lineage>
        <taxon>Eukaryota</taxon>
        <taxon>Metazoa</taxon>
        <taxon>Ecdysozoa</taxon>
        <taxon>Arthropoda</taxon>
        <taxon>Chelicerata</taxon>
        <taxon>Arachnida</taxon>
        <taxon>Araneae</taxon>
        <taxon>Araneomorphae</taxon>
        <taxon>Entelegynae</taxon>
        <taxon>Araneoidea</taxon>
        <taxon>Araneidae</taxon>
        <taxon>Araneus</taxon>
    </lineage>
</organism>
<sequence length="102" mass="11318">MLPTAAVEPIIPRGKFILISSDKSEVSLLFIPTPALAMQLPGCVSIERFAPLRSHTSAVRIGWVSLSGQKVAPNCRMLYWFSVKTDIIRFFSLNVRSLLVSE</sequence>